<reference evidence="1" key="1">
    <citation type="journal article" date="2023" name="Mol. Phylogenet. Evol.">
        <title>Genome-scale phylogeny and comparative genomics of the fungal order Sordariales.</title>
        <authorList>
            <person name="Hensen N."/>
            <person name="Bonometti L."/>
            <person name="Westerberg I."/>
            <person name="Brannstrom I.O."/>
            <person name="Guillou S."/>
            <person name="Cros-Aarteil S."/>
            <person name="Calhoun S."/>
            <person name="Haridas S."/>
            <person name="Kuo A."/>
            <person name="Mondo S."/>
            <person name="Pangilinan J."/>
            <person name="Riley R."/>
            <person name="LaButti K."/>
            <person name="Andreopoulos B."/>
            <person name="Lipzen A."/>
            <person name="Chen C."/>
            <person name="Yan M."/>
            <person name="Daum C."/>
            <person name="Ng V."/>
            <person name="Clum A."/>
            <person name="Steindorff A."/>
            <person name="Ohm R.A."/>
            <person name="Martin F."/>
            <person name="Silar P."/>
            <person name="Natvig D.O."/>
            <person name="Lalanne C."/>
            <person name="Gautier V."/>
            <person name="Ament-Velasquez S.L."/>
            <person name="Kruys A."/>
            <person name="Hutchinson M.I."/>
            <person name="Powell A.J."/>
            <person name="Barry K."/>
            <person name="Miller A.N."/>
            <person name="Grigoriev I.V."/>
            <person name="Debuchy R."/>
            <person name="Gladieux P."/>
            <person name="Hiltunen Thoren M."/>
            <person name="Johannesson H."/>
        </authorList>
    </citation>
    <scope>NUCLEOTIDE SEQUENCE</scope>
    <source>
        <strain evidence="1">CBS 958.72</strain>
    </source>
</reference>
<sequence>MICLLSAAVPRCGVSPGRISKGQWDPTTTMTSIQLRDFFSSRTFATRGTSCKLEANANPRHCRPKAMTINQSLAGNYRRDALASSHKKLRARPRPVSTSPTILGTTVDCVHLNKTGGQNFGSRRHRKRNWTSFPFFLRFLPAAAPCFDRPRDTKNAGPRLLEDPSCDPAASALATTGFQIDGCCKTALSLPVPPGCARGLRADQQIEAAGSEFGI</sequence>
<dbReference type="EMBL" id="JAULSN010000008">
    <property type="protein sequence ID" value="KAK3365850.1"/>
    <property type="molecule type" value="Genomic_DNA"/>
</dbReference>
<keyword evidence="2" id="KW-1185">Reference proteome</keyword>
<protein>
    <submittedName>
        <fullName evidence="1">Uncharacterized protein</fullName>
    </submittedName>
</protein>
<organism evidence="1 2">
    <name type="scientific">Lasiosphaeria ovina</name>
    <dbReference type="NCBI Taxonomy" id="92902"/>
    <lineage>
        <taxon>Eukaryota</taxon>
        <taxon>Fungi</taxon>
        <taxon>Dikarya</taxon>
        <taxon>Ascomycota</taxon>
        <taxon>Pezizomycotina</taxon>
        <taxon>Sordariomycetes</taxon>
        <taxon>Sordariomycetidae</taxon>
        <taxon>Sordariales</taxon>
        <taxon>Lasiosphaeriaceae</taxon>
        <taxon>Lasiosphaeria</taxon>
    </lineage>
</organism>
<reference evidence="1" key="2">
    <citation type="submission" date="2023-06" db="EMBL/GenBank/DDBJ databases">
        <authorList>
            <consortium name="Lawrence Berkeley National Laboratory"/>
            <person name="Haridas S."/>
            <person name="Hensen N."/>
            <person name="Bonometti L."/>
            <person name="Westerberg I."/>
            <person name="Brannstrom I.O."/>
            <person name="Guillou S."/>
            <person name="Cros-Aarteil S."/>
            <person name="Calhoun S."/>
            <person name="Kuo A."/>
            <person name="Mondo S."/>
            <person name="Pangilinan J."/>
            <person name="Riley R."/>
            <person name="Labutti K."/>
            <person name="Andreopoulos B."/>
            <person name="Lipzen A."/>
            <person name="Chen C."/>
            <person name="Yanf M."/>
            <person name="Daum C."/>
            <person name="Ng V."/>
            <person name="Clum A."/>
            <person name="Steindorff A."/>
            <person name="Ohm R."/>
            <person name="Martin F."/>
            <person name="Silar P."/>
            <person name="Natvig D."/>
            <person name="Lalanne C."/>
            <person name="Gautier V."/>
            <person name="Ament-Velasquez S.L."/>
            <person name="Kruys A."/>
            <person name="Hutchinson M.I."/>
            <person name="Powell A.J."/>
            <person name="Barry K."/>
            <person name="Miller A.N."/>
            <person name="Grigoriev I.V."/>
            <person name="Debuchy R."/>
            <person name="Gladieux P."/>
            <person name="Thoren M.H."/>
            <person name="Johannesson H."/>
        </authorList>
    </citation>
    <scope>NUCLEOTIDE SEQUENCE</scope>
    <source>
        <strain evidence="1">CBS 958.72</strain>
    </source>
</reference>
<dbReference type="AlphaFoldDB" id="A0AAE0N0L9"/>
<gene>
    <name evidence="1" type="ORF">B0T24DRAFT_403297</name>
</gene>
<accession>A0AAE0N0L9</accession>
<dbReference type="Proteomes" id="UP001287356">
    <property type="component" value="Unassembled WGS sequence"/>
</dbReference>
<evidence type="ECO:0000313" key="2">
    <source>
        <dbReference type="Proteomes" id="UP001287356"/>
    </source>
</evidence>
<proteinExistence type="predicted"/>
<comment type="caution">
    <text evidence="1">The sequence shown here is derived from an EMBL/GenBank/DDBJ whole genome shotgun (WGS) entry which is preliminary data.</text>
</comment>
<evidence type="ECO:0000313" key="1">
    <source>
        <dbReference type="EMBL" id="KAK3365850.1"/>
    </source>
</evidence>
<name>A0AAE0N0L9_9PEZI</name>